<organism evidence="2 3">
    <name type="scientific">Gigaspora rosea</name>
    <dbReference type="NCBI Taxonomy" id="44941"/>
    <lineage>
        <taxon>Eukaryota</taxon>
        <taxon>Fungi</taxon>
        <taxon>Fungi incertae sedis</taxon>
        <taxon>Mucoromycota</taxon>
        <taxon>Glomeromycotina</taxon>
        <taxon>Glomeromycetes</taxon>
        <taxon>Diversisporales</taxon>
        <taxon>Gigasporaceae</taxon>
        <taxon>Gigaspora</taxon>
    </lineage>
</organism>
<dbReference type="EMBL" id="QKWP01001927">
    <property type="protein sequence ID" value="RIB05749.1"/>
    <property type="molecule type" value="Genomic_DNA"/>
</dbReference>
<keyword evidence="3" id="KW-1185">Reference proteome</keyword>
<dbReference type="OrthoDB" id="1859733at2759"/>
<dbReference type="Proteomes" id="UP000266673">
    <property type="component" value="Unassembled WGS sequence"/>
</dbReference>
<evidence type="ECO:0000313" key="2">
    <source>
        <dbReference type="EMBL" id="RIB05749.1"/>
    </source>
</evidence>
<keyword evidence="1" id="KW-0732">Signal</keyword>
<name>A0A397UAI2_9GLOM</name>
<accession>A0A397UAI2</accession>
<sequence>MVKLELFSVLIALLLSIGCSFTGVMSSDAPTSIGNYEPPNDAYIPSNFTIPSGNVYKFKLYSGGYVWYKCNITSGKWNIDQFRTVYFNNKEDTLLYPSSAVAVLDFRGGKVIIRSAIPKHDTSTMTVAVIGTAPSANPKKDYSYELISVTDSTGKGAFEDVSYLILSEAEGGVAPPDKECGTKYPDGYIYSTDITATVLYFHPGTK</sequence>
<feature type="signal peptide" evidence="1">
    <location>
        <begin position="1"/>
        <end position="26"/>
    </location>
</feature>
<protein>
    <submittedName>
        <fullName evidence="2">Uncharacterized protein</fullName>
    </submittedName>
</protein>
<reference evidence="2 3" key="1">
    <citation type="submission" date="2018-06" db="EMBL/GenBank/DDBJ databases">
        <title>Comparative genomics reveals the genomic features of Rhizophagus irregularis, R. cerebriforme, R. diaphanum and Gigaspora rosea, and their symbiotic lifestyle signature.</title>
        <authorList>
            <person name="Morin E."/>
            <person name="San Clemente H."/>
            <person name="Chen E.C.H."/>
            <person name="De La Providencia I."/>
            <person name="Hainaut M."/>
            <person name="Kuo A."/>
            <person name="Kohler A."/>
            <person name="Murat C."/>
            <person name="Tang N."/>
            <person name="Roy S."/>
            <person name="Loubradou J."/>
            <person name="Henrissat B."/>
            <person name="Grigoriev I.V."/>
            <person name="Corradi N."/>
            <person name="Roux C."/>
            <person name="Martin F.M."/>
        </authorList>
    </citation>
    <scope>NUCLEOTIDE SEQUENCE [LARGE SCALE GENOMIC DNA]</scope>
    <source>
        <strain evidence="2 3">DAOM 194757</strain>
    </source>
</reference>
<evidence type="ECO:0000256" key="1">
    <source>
        <dbReference type="SAM" id="SignalP"/>
    </source>
</evidence>
<comment type="caution">
    <text evidence="2">The sequence shown here is derived from an EMBL/GenBank/DDBJ whole genome shotgun (WGS) entry which is preliminary data.</text>
</comment>
<proteinExistence type="predicted"/>
<dbReference type="PROSITE" id="PS51257">
    <property type="entry name" value="PROKAR_LIPOPROTEIN"/>
    <property type="match status" value="1"/>
</dbReference>
<evidence type="ECO:0000313" key="3">
    <source>
        <dbReference type="Proteomes" id="UP000266673"/>
    </source>
</evidence>
<gene>
    <name evidence="2" type="ORF">C2G38_2253638</name>
</gene>
<feature type="chain" id="PRO_5017361584" evidence="1">
    <location>
        <begin position="27"/>
        <end position="206"/>
    </location>
</feature>
<dbReference type="AlphaFoldDB" id="A0A397UAI2"/>